<evidence type="ECO:0000256" key="1">
    <source>
        <dbReference type="SAM" id="MobiDB-lite"/>
    </source>
</evidence>
<feature type="region of interest" description="Disordered" evidence="1">
    <location>
        <begin position="1"/>
        <end position="48"/>
    </location>
</feature>
<evidence type="ECO:0000313" key="2">
    <source>
        <dbReference type="EnsemblMetazoa" id="CLYHEMP021887.1"/>
    </source>
</evidence>
<dbReference type="EnsemblMetazoa" id="CLYHEMT021887.1">
    <property type="protein sequence ID" value="CLYHEMP021887.1"/>
    <property type="gene ID" value="CLYHEMG021887"/>
</dbReference>
<keyword evidence="3" id="KW-1185">Reference proteome</keyword>
<name>A0A7M6DQC9_9CNID</name>
<organism evidence="2 3">
    <name type="scientific">Clytia hemisphaerica</name>
    <dbReference type="NCBI Taxonomy" id="252671"/>
    <lineage>
        <taxon>Eukaryota</taxon>
        <taxon>Metazoa</taxon>
        <taxon>Cnidaria</taxon>
        <taxon>Hydrozoa</taxon>
        <taxon>Hydroidolina</taxon>
        <taxon>Leptothecata</taxon>
        <taxon>Obeliida</taxon>
        <taxon>Clytiidae</taxon>
        <taxon>Clytia</taxon>
    </lineage>
</organism>
<accession>A0A7M6DQC9</accession>
<sequence>MPSQSLIQDAAITSNTETEADVDSATENKLLETTEPSESEVDLRSTPRLAASPLKNEELLQFRLNKNKYSFDDINSYKYWREVRTIIGTNMGRREKLTFASYLTFDDHFEG</sequence>
<proteinExistence type="predicted"/>
<dbReference type="AlphaFoldDB" id="A0A7M6DQC9"/>
<evidence type="ECO:0000313" key="3">
    <source>
        <dbReference type="Proteomes" id="UP000594262"/>
    </source>
</evidence>
<protein>
    <submittedName>
        <fullName evidence="2">Uncharacterized protein</fullName>
    </submittedName>
</protein>
<dbReference type="Proteomes" id="UP000594262">
    <property type="component" value="Unplaced"/>
</dbReference>
<reference evidence="2" key="1">
    <citation type="submission" date="2021-01" db="UniProtKB">
        <authorList>
            <consortium name="EnsemblMetazoa"/>
        </authorList>
    </citation>
    <scope>IDENTIFICATION</scope>
</reference>
<feature type="compositionally biased region" description="Polar residues" evidence="1">
    <location>
        <begin position="1"/>
        <end position="17"/>
    </location>
</feature>